<dbReference type="AlphaFoldDB" id="A0A2T3A6H4"/>
<protein>
    <submittedName>
        <fullName evidence="1">Uncharacterized protein</fullName>
    </submittedName>
</protein>
<dbReference type="Proteomes" id="UP000241462">
    <property type="component" value="Unassembled WGS sequence"/>
</dbReference>
<evidence type="ECO:0000313" key="2">
    <source>
        <dbReference type="Proteomes" id="UP000241462"/>
    </source>
</evidence>
<dbReference type="InParanoid" id="A0A2T3A6H4"/>
<evidence type="ECO:0000313" key="1">
    <source>
        <dbReference type="EMBL" id="PSR83746.1"/>
    </source>
</evidence>
<organism evidence="1 2">
    <name type="scientific">Coniella lustricola</name>
    <dbReference type="NCBI Taxonomy" id="2025994"/>
    <lineage>
        <taxon>Eukaryota</taxon>
        <taxon>Fungi</taxon>
        <taxon>Dikarya</taxon>
        <taxon>Ascomycota</taxon>
        <taxon>Pezizomycotina</taxon>
        <taxon>Sordariomycetes</taxon>
        <taxon>Sordariomycetidae</taxon>
        <taxon>Diaporthales</taxon>
        <taxon>Schizoparmaceae</taxon>
        <taxon>Coniella</taxon>
    </lineage>
</organism>
<dbReference type="EMBL" id="KZ678454">
    <property type="protein sequence ID" value="PSR83746.1"/>
    <property type="molecule type" value="Genomic_DNA"/>
</dbReference>
<reference evidence="1 2" key="1">
    <citation type="journal article" date="2018" name="Mycol. Prog.">
        <title>Coniella lustricola, a new species from submerged detritus.</title>
        <authorList>
            <person name="Raudabaugh D.B."/>
            <person name="Iturriaga T."/>
            <person name="Carver A."/>
            <person name="Mondo S."/>
            <person name="Pangilinan J."/>
            <person name="Lipzen A."/>
            <person name="He G."/>
            <person name="Amirebrahimi M."/>
            <person name="Grigoriev I.V."/>
            <person name="Miller A.N."/>
        </authorList>
    </citation>
    <scope>NUCLEOTIDE SEQUENCE [LARGE SCALE GENOMIC DNA]</scope>
    <source>
        <strain evidence="1 2">B22-T-1</strain>
    </source>
</reference>
<gene>
    <name evidence="1" type="ORF">BD289DRAFT_276957</name>
</gene>
<proteinExistence type="predicted"/>
<name>A0A2T3A6H4_9PEZI</name>
<sequence>MTVDLEKLRRGVNMLFDLKNERSLHTCPGQTIRCRGRLYKFQSTSVPAQTSRSMAQPHGSTYALAPPSPIKIAVKNSARVPHFCVSRHHVKFSSGSYQRGRGKGTPGSRCMRRASPLTICLFPIKSFVCVASTYNCWQTISPLTNKVIQKKHSPF</sequence>
<accession>A0A2T3A6H4</accession>
<keyword evidence="2" id="KW-1185">Reference proteome</keyword>